<protein>
    <submittedName>
        <fullName evidence="15">Putative ferric reductase</fullName>
    </submittedName>
</protein>
<gene>
    <name evidence="15" type="ORF">HD594_003398</name>
</gene>
<evidence type="ECO:0000256" key="5">
    <source>
        <dbReference type="ARBA" id="ARBA00022714"/>
    </source>
</evidence>
<keyword evidence="3" id="KW-0285">Flavoprotein</keyword>
<evidence type="ECO:0000313" key="16">
    <source>
        <dbReference type="Proteomes" id="UP000537775"/>
    </source>
</evidence>
<evidence type="ECO:0000256" key="13">
    <source>
        <dbReference type="SAM" id="Phobius"/>
    </source>
</evidence>
<dbReference type="PRINTS" id="PR00410">
    <property type="entry name" value="PHEHYDRXLASE"/>
</dbReference>
<evidence type="ECO:0000256" key="1">
    <source>
        <dbReference type="ARBA" id="ARBA00001974"/>
    </source>
</evidence>
<evidence type="ECO:0000256" key="7">
    <source>
        <dbReference type="ARBA" id="ARBA00022827"/>
    </source>
</evidence>
<keyword evidence="4 13" id="KW-0812">Transmembrane</keyword>
<name>A0A7X0FTV2_9MICO</name>
<dbReference type="InterPro" id="IPR050415">
    <property type="entry name" value="MRET"/>
</dbReference>
<dbReference type="Gene3D" id="2.40.30.10">
    <property type="entry name" value="Translation factors"/>
    <property type="match status" value="1"/>
</dbReference>
<dbReference type="SUPFAM" id="SSF52343">
    <property type="entry name" value="Ferredoxin reductase-like, C-terminal NADP-linked domain"/>
    <property type="match status" value="1"/>
</dbReference>
<evidence type="ECO:0000313" key="15">
    <source>
        <dbReference type="EMBL" id="MBB6393085.1"/>
    </source>
</evidence>
<dbReference type="GO" id="GO:0016491">
    <property type="term" value="F:oxidoreductase activity"/>
    <property type="evidence" value="ECO:0007669"/>
    <property type="project" value="UniProtKB-KW"/>
</dbReference>
<comment type="cofactor">
    <cofactor evidence="1">
        <name>FAD</name>
        <dbReference type="ChEBI" id="CHEBI:57692"/>
    </cofactor>
</comment>
<dbReference type="InterPro" id="IPR039261">
    <property type="entry name" value="FNR_nucleotide-bd"/>
</dbReference>
<dbReference type="RefSeq" id="WP_184752381.1">
    <property type="nucleotide sequence ID" value="NZ_BAAAJR010000001.1"/>
</dbReference>
<feature type="transmembrane region" description="Helical" evidence="13">
    <location>
        <begin position="157"/>
        <end position="175"/>
    </location>
</feature>
<dbReference type="InterPro" id="IPR017927">
    <property type="entry name" value="FAD-bd_FR_type"/>
</dbReference>
<evidence type="ECO:0000256" key="4">
    <source>
        <dbReference type="ARBA" id="ARBA00022692"/>
    </source>
</evidence>
<keyword evidence="12 13" id="KW-0472">Membrane</keyword>
<dbReference type="SUPFAM" id="SSF63380">
    <property type="entry name" value="Riboflavin synthase domain-like"/>
    <property type="match status" value="1"/>
</dbReference>
<feature type="domain" description="FAD-binding FR-type" evidence="14">
    <location>
        <begin position="245"/>
        <end position="345"/>
    </location>
</feature>
<dbReference type="PANTHER" id="PTHR47354">
    <property type="entry name" value="NADH OXIDOREDUCTASE HCR"/>
    <property type="match status" value="1"/>
</dbReference>
<reference evidence="15 16" key="1">
    <citation type="submission" date="2020-08" db="EMBL/GenBank/DDBJ databases">
        <title>Sequencing the genomes of 1000 actinobacteria strains.</title>
        <authorList>
            <person name="Klenk H.-P."/>
        </authorList>
    </citation>
    <scope>NUCLEOTIDE SEQUENCE [LARGE SCALE GENOMIC DNA]</scope>
    <source>
        <strain evidence="15 16">DSM 12511</strain>
    </source>
</reference>
<organism evidence="15 16">
    <name type="scientific">Microbacterium thalassium</name>
    <dbReference type="NCBI Taxonomy" id="362649"/>
    <lineage>
        <taxon>Bacteria</taxon>
        <taxon>Bacillati</taxon>
        <taxon>Actinomycetota</taxon>
        <taxon>Actinomycetes</taxon>
        <taxon>Micrococcales</taxon>
        <taxon>Microbacteriaceae</taxon>
        <taxon>Microbacterium</taxon>
    </lineage>
</organism>
<evidence type="ECO:0000259" key="14">
    <source>
        <dbReference type="PROSITE" id="PS51384"/>
    </source>
</evidence>
<keyword evidence="9" id="KW-0560">Oxidoreductase</keyword>
<dbReference type="GO" id="GO:0050660">
    <property type="term" value="F:flavin adenine dinucleotide binding"/>
    <property type="evidence" value="ECO:0007669"/>
    <property type="project" value="TreeGrafter"/>
</dbReference>
<feature type="transmembrane region" description="Helical" evidence="13">
    <location>
        <begin position="220"/>
        <end position="240"/>
    </location>
</feature>
<evidence type="ECO:0000256" key="2">
    <source>
        <dbReference type="ARBA" id="ARBA00004141"/>
    </source>
</evidence>
<keyword evidence="7" id="KW-0274">FAD</keyword>
<dbReference type="AlphaFoldDB" id="A0A7X0FTV2"/>
<evidence type="ECO:0000256" key="10">
    <source>
        <dbReference type="ARBA" id="ARBA00023004"/>
    </source>
</evidence>
<feature type="transmembrane region" description="Helical" evidence="13">
    <location>
        <begin position="75"/>
        <end position="95"/>
    </location>
</feature>
<dbReference type="PROSITE" id="PS51384">
    <property type="entry name" value="FAD_FR"/>
    <property type="match status" value="1"/>
</dbReference>
<dbReference type="Pfam" id="PF01794">
    <property type="entry name" value="Ferric_reduct"/>
    <property type="match status" value="1"/>
</dbReference>
<dbReference type="Gene3D" id="3.40.50.80">
    <property type="entry name" value="Nucleotide-binding domain of ferredoxin-NADP reductase (FNR) module"/>
    <property type="match status" value="1"/>
</dbReference>
<dbReference type="GO" id="GO:0046872">
    <property type="term" value="F:metal ion binding"/>
    <property type="evidence" value="ECO:0007669"/>
    <property type="project" value="UniProtKB-KW"/>
</dbReference>
<comment type="subcellular location">
    <subcellularLocation>
        <location evidence="2">Membrane</location>
        <topology evidence="2">Multi-pass membrane protein</topology>
    </subcellularLocation>
</comment>
<dbReference type="InterPro" id="IPR017938">
    <property type="entry name" value="Riboflavin_synthase-like_b-brl"/>
</dbReference>
<dbReference type="GO" id="GO:0051537">
    <property type="term" value="F:2 iron, 2 sulfur cluster binding"/>
    <property type="evidence" value="ECO:0007669"/>
    <property type="project" value="UniProtKB-KW"/>
</dbReference>
<accession>A0A7X0FTV2</accession>
<evidence type="ECO:0000256" key="9">
    <source>
        <dbReference type="ARBA" id="ARBA00023002"/>
    </source>
</evidence>
<keyword evidence="6" id="KW-0479">Metal-binding</keyword>
<evidence type="ECO:0000256" key="6">
    <source>
        <dbReference type="ARBA" id="ARBA00022723"/>
    </source>
</evidence>
<comment type="caution">
    <text evidence="15">The sequence shown here is derived from an EMBL/GenBank/DDBJ whole genome shotgun (WGS) entry which is preliminary data.</text>
</comment>
<evidence type="ECO:0000256" key="11">
    <source>
        <dbReference type="ARBA" id="ARBA00023014"/>
    </source>
</evidence>
<keyword evidence="11" id="KW-0411">Iron-sulfur</keyword>
<dbReference type="InterPro" id="IPR013130">
    <property type="entry name" value="Fe3_Rdtase_TM_dom"/>
</dbReference>
<keyword evidence="16" id="KW-1185">Reference proteome</keyword>
<proteinExistence type="predicted"/>
<evidence type="ECO:0000256" key="8">
    <source>
        <dbReference type="ARBA" id="ARBA00022989"/>
    </source>
</evidence>
<dbReference type="EMBL" id="JACHML010000001">
    <property type="protein sequence ID" value="MBB6393085.1"/>
    <property type="molecule type" value="Genomic_DNA"/>
</dbReference>
<evidence type="ECO:0000256" key="12">
    <source>
        <dbReference type="ARBA" id="ARBA00023136"/>
    </source>
</evidence>
<keyword evidence="10" id="KW-0408">Iron</keyword>
<dbReference type="GO" id="GO:0016020">
    <property type="term" value="C:membrane"/>
    <property type="evidence" value="ECO:0007669"/>
    <property type="project" value="UniProtKB-SubCell"/>
</dbReference>
<dbReference type="PANTHER" id="PTHR47354:SF8">
    <property type="entry name" value="1,2-PHENYLACETYL-COA EPOXIDASE, SUBUNIT E"/>
    <property type="match status" value="1"/>
</dbReference>
<evidence type="ECO:0000256" key="3">
    <source>
        <dbReference type="ARBA" id="ARBA00022630"/>
    </source>
</evidence>
<feature type="transmembrane region" description="Helical" evidence="13">
    <location>
        <begin position="34"/>
        <end position="55"/>
    </location>
</feature>
<keyword evidence="5" id="KW-0001">2Fe-2S</keyword>
<dbReference type="Proteomes" id="UP000537775">
    <property type="component" value="Unassembled WGS sequence"/>
</dbReference>
<keyword evidence="8 13" id="KW-1133">Transmembrane helix</keyword>
<feature type="transmembrane region" description="Helical" evidence="13">
    <location>
        <begin position="187"/>
        <end position="208"/>
    </location>
</feature>
<feature type="transmembrane region" description="Helical" evidence="13">
    <location>
        <begin position="116"/>
        <end position="137"/>
    </location>
</feature>
<sequence length="479" mass="51980">MATLTSPRIAAPAPRTAPAAPPFPVGRRSSRSRAVWNAVAVTVIWLTSLVVVALWVSGGAVQDLFAGGAAMLNTLGRITGLVSANLLLYQVLLMARIPLFERGFGRDGITRMHRLVGFWSFWLLVAHIALLVAGYAAQAAINPFVQLWQFIWEYPGMLLATAGTILLVMVVVTSIRKSRRKLRYESWHLLHLYGYLGVGLAIPHMLWTGADFLTSPVATAYWWSLWAVTAAAVLIWRLGIPAWRSWRQGLRVSSVRRDGSNGVEVRMTGRDVSRLRAEAGQFFVWRFLDGAGWTRGHPLSLAAAPTASELTISARIVGDGTRRMTTLKPGTRVMFEGPYGHMTESARSGTKLLMIGAGAGVAPLVSILEGAAFAPGAATLLTRDHSDAEALRLDAIARLVSQRGVRHFTLNGPRSRTGSAWLPAGVSANGRDVIRSLAPDLSAYDVYLCGPVPWMDEVKRDLRAAGVSSTRIHSEAFAV</sequence>